<dbReference type="Pfam" id="PF05175">
    <property type="entry name" value="MTS"/>
    <property type="match status" value="1"/>
</dbReference>
<proteinExistence type="predicted"/>
<keyword evidence="1" id="KW-0489">Methyltransferase</keyword>
<dbReference type="AlphaFoldDB" id="A0A1B1AKP7"/>
<evidence type="ECO:0000313" key="5">
    <source>
        <dbReference type="EMBL" id="ANP47134.1"/>
    </source>
</evidence>
<reference evidence="5 6" key="1">
    <citation type="submission" date="2015-11" db="EMBL/GenBank/DDBJ databases">
        <title>Whole-Genome Sequence of Candidatus Oderbacter manganicum from the National Park Lower Oder Valley, Germany.</title>
        <authorList>
            <person name="Braun B."/>
            <person name="Liere K."/>
            <person name="Szewzyk U."/>
        </authorList>
    </citation>
    <scope>NUCLEOTIDE SEQUENCE [LARGE SCALE GENOMIC DNA]</scope>
    <source>
        <strain evidence="5 6">OTSz_A_272</strain>
    </source>
</reference>
<dbReference type="EMBL" id="CP013244">
    <property type="protein sequence ID" value="ANP47134.1"/>
    <property type="molecule type" value="Genomic_DNA"/>
</dbReference>
<keyword evidence="3" id="KW-0949">S-adenosyl-L-methionine</keyword>
<dbReference type="SUPFAM" id="SSF53335">
    <property type="entry name" value="S-adenosyl-L-methionine-dependent methyltransferases"/>
    <property type="match status" value="1"/>
</dbReference>
<evidence type="ECO:0000256" key="1">
    <source>
        <dbReference type="ARBA" id="ARBA00022603"/>
    </source>
</evidence>
<keyword evidence="2" id="KW-0808">Transferase</keyword>
<dbReference type="RefSeq" id="WP_066772871.1">
    <property type="nucleotide sequence ID" value="NZ_CP013244.1"/>
</dbReference>
<dbReference type="PANTHER" id="PTHR47816:SF4">
    <property type="entry name" value="RIBOSOMAL RNA SMALL SUBUNIT METHYLTRANSFERASE C"/>
    <property type="match status" value="1"/>
</dbReference>
<evidence type="ECO:0000313" key="6">
    <source>
        <dbReference type="Proteomes" id="UP000092498"/>
    </source>
</evidence>
<dbReference type="OrthoDB" id="9800643at2"/>
<gene>
    <name evidence="5" type="ORF">ATE48_15020</name>
</gene>
<dbReference type="InterPro" id="IPR007848">
    <property type="entry name" value="Small_mtfrase_dom"/>
</dbReference>
<keyword evidence="6" id="KW-1185">Reference proteome</keyword>
<dbReference type="InParanoid" id="A0A1B1AKP7"/>
<accession>A0A1B1AKP7</accession>
<dbReference type="GO" id="GO:0008757">
    <property type="term" value="F:S-adenosylmethionine-dependent methyltransferase activity"/>
    <property type="evidence" value="ECO:0007669"/>
    <property type="project" value="InterPro"/>
</dbReference>
<dbReference type="GO" id="GO:0032259">
    <property type="term" value="P:methylation"/>
    <property type="evidence" value="ECO:0007669"/>
    <property type="project" value="UniProtKB-KW"/>
</dbReference>
<dbReference type="Proteomes" id="UP000092498">
    <property type="component" value="Chromosome"/>
</dbReference>
<name>A0A1B1AKP7_9PROT</name>
<dbReference type="Gene3D" id="3.40.50.150">
    <property type="entry name" value="Vaccinia Virus protein VP39"/>
    <property type="match status" value="1"/>
</dbReference>
<dbReference type="InterPro" id="IPR046977">
    <property type="entry name" value="RsmC/RlmG"/>
</dbReference>
<dbReference type="PANTHER" id="PTHR47816">
    <property type="entry name" value="RIBOSOMAL RNA SMALL SUBUNIT METHYLTRANSFERASE C"/>
    <property type="match status" value="1"/>
</dbReference>
<evidence type="ECO:0000259" key="4">
    <source>
        <dbReference type="Pfam" id="PF05175"/>
    </source>
</evidence>
<feature type="domain" description="Methyltransferase small" evidence="4">
    <location>
        <begin position="118"/>
        <end position="242"/>
    </location>
</feature>
<dbReference type="STRING" id="1759059.ATE48_15020"/>
<organism evidence="5 6">
    <name type="scientific">Candidatus Viadribacter manganicus</name>
    <dbReference type="NCBI Taxonomy" id="1759059"/>
    <lineage>
        <taxon>Bacteria</taxon>
        <taxon>Pseudomonadati</taxon>
        <taxon>Pseudomonadota</taxon>
        <taxon>Alphaproteobacteria</taxon>
        <taxon>Hyphomonadales</taxon>
        <taxon>Hyphomonadaceae</taxon>
        <taxon>Candidatus Viadribacter</taxon>
    </lineage>
</organism>
<dbReference type="KEGG" id="cbot:ATE48_15020"/>
<dbReference type="InterPro" id="IPR029063">
    <property type="entry name" value="SAM-dependent_MTases_sf"/>
</dbReference>
<sequence>MTLDDALLQLLQLLKSRNYSFVTTTPATHAHSIMRGSSSANARDIIGWSRYFSVNQADPDIVALLRAADMLDVRENGPAKSKVRVSSLGDLLFLHSAYPTDDHDSVFFGPDSYRFASFLAGEMPRLNARRRIVDIGAGAGVGGMVASQLSPGAQITLTDINPQAIRFSRINAAFNGMDVEAIQTDALDGVPGAIDCIIANPPYIADGAHRAYRDGGGAHGGRLSLAWAKAAAERLVTGGALLLYTGSAIVDGEDRLKKALLEALSDFDVTYRELDPDVFGEELERADYADVERIAVVGLVAIKR</sequence>
<evidence type="ECO:0000256" key="2">
    <source>
        <dbReference type="ARBA" id="ARBA00022679"/>
    </source>
</evidence>
<protein>
    <recommendedName>
        <fullName evidence="4">Methyltransferase small domain-containing protein</fullName>
    </recommendedName>
</protein>
<evidence type="ECO:0000256" key="3">
    <source>
        <dbReference type="ARBA" id="ARBA00022691"/>
    </source>
</evidence>